<evidence type="ECO:0000313" key="2">
    <source>
        <dbReference type="EMBL" id="KAK3086259.1"/>
    </source>
</evidence>
<accession>A0AA88XRM6</accession>
<sequence>MIFDSENFSHQDTTVATLLSGWRLVEQNEYLFTKSHQHVSYYPKIYGTCGSFYLTEYVPPDLSYFPNFLITKEVSWNMRVTVAMEILNITESMDKNFHEPLHFCDVKVWNYGISPVGEVKVIDTDSMYYESDLTDTMGKLNCTSHEHCDFNDCHGFCVLTTGKCRPQRTNNNLQKICQDILSDDPKNFFAGLVHNPPTDLSYRITTLVQECANPDGSHGILSKARSPTPAVYYHKLRHILQKSLVLYKTTQNAHNKYV</sequence>
<evidence type="ECO:0000313" key="3">
    <source>
        <dbReference type="Proteomes" id="UP001186944"/>
    </source>
</evidence>
<gene>
    <name evidence="2" type="ORF">FSP39_015868</name>
</gene>
<comment type="caution">
    <text evidence="2">The sequence shown here is derived from an EMBL/GenBank/DDBJ whole genome shotgun (WGS) entry which is preliminary data.</text>
</comment>
<feature type="domain" description="FAM69 protein-kinase" evidence="1">
    <location>
        <begin position="22"/>
        <end position="214"/>
    </location>
</feature>
<reference evidence="2" key="1">
    <citation type="submission" date="2019-08" db="EMBL/GenBank/DDBJ databases">
        <title>The improved chromosome-level genome for the pearl oyster Pinctada fucata martensii using PacBio sequencing and Hi-C.</title>
        <authorList>
            <person name="Zheng Z."/>
        </authorList>
    </citation>
    <scope>NUCLEOTIDE SEQUENCE</scope>
    <source>
        <strain evidence="2">ZZ-2019</strain>
        <tissue evidence="2">Adductor muscle</tissue>
    </source>
</reference>
<proteinExistence type="predicted"/>
<organism evidence="2 3">
    <name type="scientific">Pinctada imbricata</name>
    <name type="common">Atlantic pearl-oyster</name>
    <name type="synonym">Pinctada martensii</name>
    <dbReference type="NCBI Taxonomy" id="66713"/>
    <lineage>
        <taxon>Eukaryota</taxon>
        <taxon>Metazoa</taxon>
        <taxon>Spiralia</taxon>
        <taxon>Lophotrochozoa</taxon>
        <taxon>Mollusca</taxon>
        <taxon>Bivalvia</taxon>
        <taxon>Autobranchia</taxon>
        <taxon>Pteriomorphia</taxon>
        <taxon>Pterioida</taxon>
        <taxon>Pterioidea</taxon>
        <taxon>Pteriidae</taxon>
        <taxon>Pinctada</taxon>
    </lineage>
</organism>
<dbReference type="EMBL" id="VSWD01000012">
    <property type="protein sequence ID" value="KAK3086259.1"/>
    <property type="molecule type" value="Genomic_DNA"/>
</dbReference>
<dbReference type="PANTHER" id="PTHR21093">
    <property type="entry name" value="DIVERGENT PROTEIN KINASE DOMAIN 1C-RELATED"/>
    <property type="match status" value="1"/>
</dbReference>
<evidence type="ECO:0000259" key="1">
    <source>
        <dbReference type="Pfam" id="PF12260"/>
    </source>
</evidence>
<dbReference type="InterPro" id="IPR022049">
    <property type="entry name" value="FAM69_kinase_dom"/>
</dbReference>
<dbReference type="Proteomes" id="UP001186944">
    <property type="component" value="Unassembled WGS sequence"/>
</dbReference>
<dbReference type="Pfam" id="PF12260">
    <property type="entry name" value="PIP49_C"/>
    <property type="match status" value="1"/>
</dbReference>
<dbReference type="PANTHER" id="PTHR21093:SF2">
    <property type="entry name" value="DIVERGENT PROTEIN KINASE DOMAIN 1C"/>
    <property type="match status" value="1"/>
</dbReference>
<protein>
    <recommendedName>
        <fullName evidence="1">FAM69 protein-kinase domain-containing protein</fullName>
    </recommendedName>
</protein>
<keyword evidence="3" id="KW-1185">Reference proteome</keyword>
<name>A0AA88XRM6_PINIB</name>
<dbReference type="AlphaFoldDB" id="A0AA88XRM6"/>